<evidence type="ECO:0000313" key="2">
    <source>
        <dbReference type="EMBL" id="OLQ72888.1"/>
    </source>
</evidence>
<comment type="caution">
    <text evidence="2">The sequence shown here is derived from an EMBL/GenBank/DDBJ whole genome shotgun (WGS) entry which is preliminary data.</text>
</comment>
<evidence type="ECO:0008006" key="4">
    <source>
        <dbReference type="Google" id="ProtNLM"/>
    </source>
</evidence>
<feature type="signal peptide" evidence="1">
    <location>
        <begin position="1"/>
        <end position="20"/>
    </location>
</feature>
<gene>
    <name evidence="2" type="ORF">BIT28_06805</name>
</gene>
<keyword evidence="3" id="KW-1185">Reference proteome</keyword>
<evidence type="ECO:0000313" key="3">
    <source>
        <dbReference type="Proteomes" id="UP000186905"/>
    </source>
</evidence>
<name>A0A1Q9GER0_9GAMM</name>
<dbReference type="EMBL" id="MJIL01000090">
    <property type="protein sequence ID" value="OLQ72888.1"/>
    <property type="molecule type" value="Genomic_DNA"/>
</dbReference>
<sequence length="489" mass="54153">MKRNPILLGLLLSLSSTAYSSDYFVDDTSTLSNALSNSSCGDNIFLNDGIYSDVQFTVSKSCTDTTGLKVIAVNPGAVSFTGDLDINILGRYFELSGINFENGSRSVEGDLITVAGKKNRITNNKFSDFDDKKGAWIKLQGKYNRVDHNSFSGKQSEGSYINIDIAATTPSYHKVDYNYFTRPLLGSNGGSASRVGHGSMHDYNARVIFEYNLFEGEDGESEIVSIKSSENIFRNNTFLNSRGHLSLRQGKRNVVIDNYFIGSGQTKETGVFVRGEDHIIFNNYFFNMTPTAADNDYGTVSFGASTTTPDPAREALGLNPYHYPKTQNVFLINNTIVKSKYSSIYIGSQYDINDIKDRTTLPGKLYLLNNVIFKADNSLGEVQSNPDHVFLNNYIANIANNNDTVGFDNVSMTLKLRNGIKVPKSSAITDYEEPSNHFSDMKALTSTWNEYKSIKSRMENISTPGFDFPTDSSGNLLLPLTRTDVGTTW</sequence>
<dbReference type="Gene3D" id="2.160.20.10">
    <property type="entry name" value="Single-stranded right-handed beta-helix, Pectin lyase-like"/>
    <property type="match status" value="1"/>
</dbReference>
<dbReference type="AlphaFoldDB" id="A0A1Q9GER0"/>
<dbReference type="InterPro" id="IPR012334">
    <property type="entry name" value="Pectin_lyas_fold"/>
</dbReference>
<feature type="chain" id="PRO_5013181075" description="Alginate lyase" evidence="1">
    <location>
        <begin position="21"/>
        <end position="489"/>
    </location>
</feature>
<dbReference type="InterPro" id="IPR011050">
    <property type="entry name" value="Pectin_lyase_fold/virulence"/>
</dbReference>
<evidence type="ECO:0000256" key="1">
    <source>
        <dbReference type="SAM" id="SignalP"/>
    </source>
</evidence>
<dbReference type="Proteomes" id="UP000186905">
    <property type="component" value="Unassembled WGS sequence"/>
</dbReference>
<proteinExistence type="predicted"/>
<keyword evidence="1" id="KW-0732">Signal</keyword>
<dbReference type="STRING" id="1903952.BIT28_06805"/>
<dbReference type="InterPro" id="IPR039513">
    <property type="entry name" value="PL-6"/>
</dbReference>
<protein>
    <recommendedName>
        <fullName evidence="4">Alginate lyase</fullName>
    </recommendedName>
</protein>
<accession>A0A1Q9GER0</accession>
<dbReference type="SMART" id="SM00710">
    <property type="entry name" value="PbH1"/>
    <property type="match status" value="3"/>
</dbReference>
<dbReference type="SUPFAM" id="SSF51126">
    <property type="entry name" value="Pectin lyase-like"/>
    <property type="match status" value="1"/>
</dbReference>
<dbReference type="Pfam" id="PF14592">
    <property type="entry name" value="Chondroitinas_B"/>
    <property type="match status" value="1"/>
</dbReference>
<dbReference type="CDD" id="cd14251">
    <property type="entry name" value="PL-6"/>
    <property type="match status" value="1"/>
</dbReference>
<dbReference type="InterPro" id="IPR006626">
    <property type="entry name" value="PbH1"/>
</dbReference>
<dbReference type="SMR" id="A0A1Q9GER0"/>
<organism evidence="2 3">
    <name type="scientific">Photobacterium proteolyticum</name>
    <dbReference type="NCBI Taxonomy" id="1903952"/>
    <lineage>
        <taxon>Bacteria</taxon>
        <taxon>Pseudomonadati</taxon>
        <taxon>Pseudomonadota</taxon>
        <taxon>Gammaproteobacteria</taxon>
        <taxon>Vibrionales</taxon>
        <taxon>Vibrionaceae</taxon>
        <taxon>Photobacterium</taxon>
    </lineage>
</organism>
<reference evidence="2 3" key="1">
    <citation type="submission" date="2016-09" db="EMBL/GenBank/DDBJ databases">
        <title>Photobacterium proteolyticum sp. nov. a protease producing bacterium isolated from ocean sediments of Laizhou Bay.</title>
        <authorList>
            <person name="Li Y."/>
        </authorList>
    </citation>
    <scope>NUCLEOTIDE SEQUENCE [LARGE SCALE GENOMIC DNA]</scope>
    <source>
        <strain evidence="2 3">13-12</strain>
    </source>
</reference>
<dbReference type="RefSeq" id="WP_075766905.1">
    <property type="nucleotide sequence ID" value="NZ_MJIL01000090.1"/>
</dbReference>